<gene>
    <name evidence="2" type="primary">LOC112468572</name>
</gene>
<reference evidence="2" key="1">
    <citation type="submission" date="2025-08" db="UniProtKB">
        <authorList>
            <consortium name="RefSeq"/>
        </authorList>
    </citation>
    <scope>IDENTIFICATION</scope>
    <source>
        <tissue evidence="2">Whole body</tissue>
    </source>
</reference>
<evidence type="ECO:0000313" key="1">
    <source>
        <dbReference type="Proteomes" id="UP000504618"/>
    </source>
</evidence>
<dbReference type="Proteomes" id="UP000504618">
    <property type="component" value="Unplaced"/>
</dbReference>
<dbReference type="RefSeq" id="XP_024893571.1">
    <property type="nucleotide sequence ID" value="XM_025037803.1"/>
</dbReference>
<accession>A0A6J1RLP6</accession>
<keyword evidence="1" id="KW-1185">Reference proteome</keyword>
<proteinExistence type="predicted"/>
<dbReference type="GeneID" id="112468572"/>
<dbReference type="OrthoDB" id="8196340at2759"/>
<protein>
    <submittedName>
        <fullName evidence="2">Neurobeachin-like</fullName>
    </submittedName>
</protein>
<dbReference type="AlphaFoldDB" id="A0A6J1RLP6"/>
<organism evidence="1 2">
    <name type="scientific">Temnothorax curvispinosus</name>
    <dbReference type="NCBI Taxonomy" id="300111"/>
    <lineage>
        <taxon>Eukaryota</taxon>
        <taxon>Metazoa</taxon>
        <taxon>Ecdysozoa</taxon>
        <taxon>Arthropoda</taxon>
        <taxon>Hexapoda</taxon>
        <taxon>Insecta</taxon>
        <taxon>Pterygota</taxon>
        <taxon>Neoptera</taxon>
        <taxon>Endopterygota</taxon>
        <taxon>Hymenoptera</taxon>
        <taxon>Apocrita</taxon>
        <taxon>Aculeata</taxon>
        <taxon>Formicoidea</taxon>
        <taxon>Formicidae</taxon>
        <taxon>Myrmicinae</taxon>
        <taxon>Temnothorax</taxon>
    </lineage>
</organism>
<name>A0A6J1RLP6_9HYME</name>
<sequence>MSQSGFQDDGEYEVIIVDENNSSILADHDVTLSGPPSTKLSKILTSSKCSVHATVVPGE</sequence>
<evidence type="ECO:0000313" key="2">
    <source>
        <dbReference type="RefSeq" id="XP_024893571.1"/>
    </source>
</evidence>